<evidence type="ECO:0000313" key="13">
    <source>
        <dbReference type="EMBL" id="EEF66866.1"/>
    </source>
</evidence>
<dbReference type="PANTHER" id="PTHR30525:SF0">
    <property type="entry name" value="1-DEOXY-D-XYLULOSE 5-PHOSPHATE REDUCTOISOMERASE, CHLOROPLASTIC"/>
    <property type="match status" value="1"/>
</dbReference>
<feature type="binding site" evidence="9">
    <location>
        <position position="36"/>
    </location>
    <ligand>
        <name>NADPH</name>
        <dbReference type="ChEBI" id="CHEBI:57783"/>
    </ligand>
</feature>
<feature type="binding site" evidence="9">
    <location>
        <position position="209"/>
    </location>
    <ligand>
        <name>1-deoxy-D-xylulose 5-phosphate</name>
        <dbReference type="ChEBI" id="CHEBI:57792"/>
    </ligand>
</feature>
<feature type="domain" description="DXP reductoisomerase C-terminal" evidence="12">
    <location>
        <begin position="258"/>
        <end position="375"/>
    </location>
</feature>
<feature type="binding site" evidence="9">
    <location>
        <position position="218"/>
    </location>
    <ligand>
        <name>1-deoxy-D-xylulose 5-phosphate</name>
        <dbReference type="ChEBI" id="CHEBI:57792"/>
    </ligand>
</feature>
<feature type="domain" description="1-deoxy-D-xylulose 5-phosphate reductoisomerase N-terminal" evidence="10">
    <location>
        <begin position="5"/>
        <end position="129"/>
    </location>
</feature>
<comment type="function">
    <text evidence="9">Catalyzes the NADPH-dependent rearrangement and reduction of 1-deoxy-D-xylulose-5-phosphate (DXP) to 2-C-methyl-D-erythritol 4-phosphate (MEP).</text>
</comment>
<evidence type="ECO:0000256" key="4">
    <source>
        <dbReference type="ARBA" id="ARBA00022857"/>
    </source>
</evidence>
<evidence type="ECO:0000259" key="10">
    <source>
        <dbReference type="Pfam" id="PF02670"/>
    </source>
</evidence>
<evidence type="ECO:0000256" key="8">
    <source>
        <dbReference type="ARBA" id="ARBA00048543"/>
    </source>
</evidence>
<dbReference type="Pfam" id="PF13288">
    <property type="entry name" value="DXPR_C"/>
    <property type="match status" value="1"/>
</dbReference>
<dbReference type="UniPathway" id="UPA00056">
    <property type="reaction ID" value="UER00092"/>
</dbReference>
<feature type="binding site" evidence="9">
    <location>
        <position position="148"/>
    </location>
    <ligand>
        <name>1-deoxy-D-xylulose 5-phosphate</name>
        <dbReference type="ChEBI" id="CHEBI:57792"/>
    </ligand>
</feature>
<keyword evidence="3 9" id="KW-0479">Metal-binding</keyword>
<dbReference type="InterPro" id="IPR013512">
    <property type="entry name" value="DXP_reductoisomerase_N"/>
</dbReference>
<evidence type="ECO:0000313" key="14">
    <source>
        <dbReference type="Proteomes" id="UP000005950"/>
    </source>
</evidence>
<dbReference type="NCBIfam" id="TIGR00243">
    <property type="entry name" value="Dxr"/>
    <property type="match status" value="1"/>
</dbReference>
<dbReference type="EMBL" id="ACCF01000190">
    <property type="protein sequence ID" value="EEF66866.1"/>
    <property type="molecule type" value="Genomic_DNA"/>
</dbReference>
<feature type="binding site" evidence="9">
    <location>
        <position position="149"/>
    </location>
    <ligand>
        <name>1-deoxy-D-xylulose 5-phosphate</name>
        <dbReference type="ChEBI" id="CHEBI:57792"/>
    </ligand>
</feature>
<dbReference type="Gene3D" id="1.10.1740.10">
    <property type="match status" value="1"/>
</dbReference>
<feature type="binding site" evidence="9">
    <location>
        <position position="122"/>
    </location>
    <ligand>
        <name>1-deoxy-D-xylulose 5-phosphate</name>
        <dbReference type="ChEBI" id="CHEBI:57792"/>
    </ligand>
</feature>
<feature type="binding site" evidence="9">
    <location>
        <position position="149"/>
    </location>
    <ligand>
        <name>Mn(2+)</name>
        <dbReference type="ChEBI" id="CHEBI:29035"/>
    </ligand>
</feature>
<reference evidence="13 14" key="1">
    <citation type="submission" date="2008-12" db="EMBL/GenBank/DDBJ databases">
        <authorList>
            <person name="Fulton L."/>
            <person name="Clifton S."/>
            <person name="Fulton B."/>
            <person name="Xu J."/>
            <person name="Minx P."/>
            <person name="Pepin K.H."/>
            <person name="Johnson M."/>
            <person name="Bhonagiri V."/>
            <person name="Nash W.E."/>
            <person name="Mardis E.R."/>
            <person name="Wilson R.K."/>
        </authorList>
    </citation>
    <scope>NUCLEOTIDE SEQUENCE [LARGE SCALE GENOMIC DNA]</scope>
    <source>
        <strain evidence="13 14">DSM 12042</strain>
    </source>
</reference>
<comment type="cofactor">
    <cofactor evidence="9">
        <name>Mg(2+)</name>
        <dbReference type="ChEBI" id="CHEBI:18420"/>
    </cofactor>
    <cofactor evidence="9">
        <name>Mn(2+)</name>
        <dbReference type="ChEBI" id="CHEBI:29035"/>
    </cofactor>
</comment>
<name>B9YAY6_9FIRM</name>
<keyword evidence="7 9" id="KW-0414">Isoprene biosynthesis</keyword>
<feature type="binding site" evidence="9">
    <location>
        <position position="38"/>
    </location>
    <ligand>
        <name>NADPH</name>
        <dbReference type="ChEBI" id="CHEBI:57783"/>
    </ligand>
</feature>
<dbReference type="GO" id="GO:0051484">
    <property type="term" value="P:isopentenyl diphosphate biosynthetic process, methylerythritol 4-phosphate pathway involved in terpenoid biosynthetic process"/>
    <property type="evidence" value="ECO:0007669"/>
    <property type="project" value="UniProtKB-ARBA"/>
</dbReference>
<dbReference type="NCBIfam" id="NF009114">
    <property type="entry name" value="PRK12464.1"/>
    <property type="match status" value="1"/>
</dbReference>
<feature type="binding site" evidence="9">
    <location>
        <position position="218"/>
    </location>
    <ligand>
        <name>Mn(2+)</name>
        <dbReference type="ChEBI" id="CHEBI:29035"/>
    </ligand>
</feature>
<feature type="binding site" evidence="9">
    <location>
        <position position="123"/>
    </location>
    <ligand>
        <name>NADPH</name>
        <dbReference type="ChEBI" id="CHEBI:57783"/>
    </ligand>
</feature>
<feature type="binding site" evidence="9">
    <location>
        <position position="11"/>
    </location>
    <ligand>
        <name>NADPH</name>
        <dbReference type="ChEBI" id="CHEBI:57783"/>
    </ligand>
</feature>
<sequence>MKRCCVLGVTGSIGVQTVDVCTAHPEAFQITSIGAGRNIPQLKKLIAQLPQLKAVCVQEEADCQRLAQEYPDLEWVWGETGLLRLSERDDYDVLVNALVGFVGLKPTLQAIEAGHDIALANKETLVVAGAFVNAACHKHHVTLLPIDSEHSAIFQCLQGSRREQLSRLIITASGGSFRDKTREELRGVTVAQALAHPNWSMGAKITIDSATMMNKGFEVIEAHWLFDVDFDHIDVLIHKESVIHSLVEYQDHAVIAQLGTADMRLPIQYALSYPERLELFNSQPLDLAAIGTLHFAPADFARYPLLGLAYEAGRKQGTMPAVMNAANEEANVAFREGKISFLDIEELVIDACRTLAFTETPSLDAIFEADRQAREFVKSHLKGA</sequence>
<accession>B9YAY6</accession>
<dbReference type="InterPro" id="IPR036291">
    <property type="entry name" value="NAD(P)-bd_dom_sf"/>
</dbReference>
<dbReference type="Proteomes" id="UP000005950">
    <property type="component" value="Unassembled WGS sequence"/>
</dbReference>
<dbReference type="Gene3D" id="3.40.50.720">
    <property type="entry name" value="NAD(P)-binding Rossmann-like Domain"/>
    <property type="match status" value="1"/>
</dbReference>
<keyword evidence="13" id="KW-0413">Isomerase</keyword>
<feature type="binding site" evidence="9">
    <location>
        <position position="196"/>
    </location>
    <ligand>
        <name>1-deoxy-D-xylulose 5-phosphate</name>
        <dbReference type="ChEBI" id="CHEBI:57792"/>
    </ligand>
</feature>
<comment type="catalytic activity">
    <reaction evidence="8">
        <text>2-C-methyl-D-erythritol 4-phosphate + NADP(+) = 1-deoxy-D-xylulose 5-phosphate + NADPH + H(+)</text>
        <dbReference type="Rhea" id="RHEA:13717"/>
        <dbReference type="ChEBI" id="CHEBI:15378"/>
        <dbReference type="ChEBI" id="CHEBI:57783"/>
        <dbReference type="ChEBI" id="CHEBI:57792"/>
        <dbReference type="ChEBI" id="CHEBI:58262"/>
        <dbReference type="ChEBI" id="CHEBI:58349"/>
        <dbReference type="EC" id="1.1.1.267"/>
    </reaction>
    <physiologicalReaction direction="right-to-left" evidence="8">
        <dbReference type="Rhea" id="RHEA:13719"/>
    </physiologicalReaction>
</comment>
<dbReference type="InterPro" id="IPR013644">
    <property type="entry name" value="DXP_reductoisomerase_C"/>
</dbReference>
<evidence type="ECO:0000259" key="11">
    <source>
        <dbReference type="Pfam" id="PF08436"/>
    </source>
</evidence>
<comment type="pathway">
    <text evidence="1 9">Isoprenoid biosynthesis; isopentenyl diphosphate biosynthesis via DXP pathway; isopentenyl diphosphate from 1-deoxy-D-xylulose 5-phosphate: step 1/6.</text>
</comment>
<feature type="binding site" evidence="9">
    <location>
        <position position="215"/>
    </location>
    <ligand>
        <name>1-deoxy-D-xylulose 5-phosphate</name>
        <dbReference type="ChEBI" id="CHEBI:57792"/>
    </ligand>
</feature>
<dbReference type="STRING" id="545696.HOLDEFILI_02993"/>
<feature type="binding site" evidence="9">
    <location>
        <position position="10"/>
    </location>
    <ligand>
        <name>NADPH</name>
        <dbReference type="ChEBI" id="CHEBI:57783"/>
    </ligand>
</feature>
<feature type="binding site" evidence="9">
    <location>
        <position position="121"/>
    </location>
    <ligand>
        <name>NADPH</name>
        <dbReference type="ChEBI" id="CHEBI:57783"/>
    </ligand>
</feature>
<protein>
    <recommendedName>
        <fullName evidence="9">1-deoxy-D-xylulose 5-phosphate reductoisomerase</fullName>
        <shortName evidence="9">DXP reductoisomerase</shortName>
        <ecNumber evidence="9">1.1.1.267</ecNumber>
    </recommendedName>
    <alternativeName>
        <fullName evidence="9">1-deoxyxylulose-5-phosphate reductoisomerase</fullName>
    </alternativeName>
    <alternativeName>
        <fullName evidence="9">2-C-methyl-D-erythritol 4-phosphate synthase</fullName>
    </alternativeName>
</protein>
<dbReference type="GO" id="GO:0016853">
    <property type="term" value="F:isomerase activity"/>
    <property type="evidence" value="ECO:0007669"/>
    <property type="project" value="UniProtKB-KW"/>
</dbReference>
<feature type="binding site" evidence="9">
    <location>
        <position position="37"/>
    </location>
    <ligand>
        <name>NADPH</name>
        <dbReference type="ChEBI" id="CHEBI:57783"/>
    </ligand>
</feature>
<dbReference type="EC" id="1.1.1.267" evidence="9"/>
<evidence type="ECO:0000256" key="2">
    <source>
        <dbReference type="ARBA" id="ARBA00006825"/>
    </source>
</evidence>
<dbReference type="eggNOG" id="COG0743">
    <property type="taxonomic scope" value="Bacteria"/>
</dbReference>
<dbReference type="InterPro" id="IPR026877">
    <property type="entry name" value="DXPR_C"/>
</dbReference>
<proteinExistence type="inferred from homology"/>
<keyword evidence="5 9" id="KW-0560">Oxidoreductase</keyword>
<feature type="binding site" evidence="9">
    <location>
        <position position="13"/>
    </location>
    <ligand>
        <name>NADPH</name>
        <dbReference type="ChEBI" id="CHEBI:57783"/>
    </ligand>
</feature>
<evidence type="ECO:0000256" key="1">
    <source>
        <dbReference type="ARBA" id="ARBA00005094"/>
    </source>
</evidence>
<evidence type="ECO:0000256" key="9">
    <source>
        <dbReference type="HAMAP-Rule" id="MF_00183"/>
    </source>
</evidence>
<comment type="caution">
    <text evidence="13">The sequence shown here is derived from an EMBL/GenBank/DDBJ whole genome shotgun (WGS) entry which is preliminary data.</text>
</comment>
<evidence type="ECO:0000256" key="5">
    <source>
        <dbReference type="ARBA" id="ARBA00023002"/>
    </source>
</evidence>
<dbReference type="Pfam" id="PF08436">
    <property type="entry name" value="DXP_redisom_C"/>
    <property type="match status" value="1"/>
</dbReference>
<dbReference type="SUPFAM" id="SSF69055">
    <property type="entry name" value="1-deoxy-D-xylulose-5-phosphate reductoisomerase, C-terminal domain"/>
    <property type="match status" value="1"/>
</dbReference>
<dbReference type="PANTHER" id="PTHR30525">
    <property type="entry name" value="1-DEOXY-D-XYLULOSE 5-PHOSPHATE REDUCTOISOMERASE"/>
    <property type="match status" value="1"/>
</dbReference>
<keyword evidence="9" id="KW-0460">Magnesium</keyword>
<keyword evidence="6 9" id="KW-0464">Manganese</keyword>
<dbReference type="FunFam" id="3.40.50.720:FF:000045">
    <property type="entry name" value="1-deoxy-D-xylulose 5-phosphate reductoisomerase"/>
    <property type="match status" value="1"/>
</dbReference>
<dbReference type="AlphaFoldDB" id="B9YAY6"/>
<dbReference type="InterPro" id="IPR036169">
    <property type="entry name" value="DXPR_C_sf"/>
</dbReference>
<dbReference type="GO" id="GO:0070402">
    <property type="term" value="F:NADPH binding"/>
    <property type="evidence" value="ECO:0007669"/>
    <property type="project" value="InterPro"/>
</dbReference>
<dbReference type="GO" id="GO:0030145">
    <property type="term" value="F:manganese ion binding"/>
    <property type="evidence" value="ECO:0007669"/>
    <property type="project" value="TreeGrafter"/>
</dbReference>
<comment type="similarity">
    <text evidence="2 9">Belongs to the DXR family.</text>
</comment>
<gene>
    <name evidence="9 13" type="primary">dxr</name>
    <name evidence="13" type="ORF">HOLDEFILI_02993</name>
</gene>
<feature type="binding site" evidence="9">
    <location>
        <position position="173"/>
    </location>
    <ligand>
        <name>1-deoxy-D-xylulose 5-phosphate</name>
        <dbReference type="ChEBI" id="CHEBI:57792"/>
    </ligand>
</feature>
<dbReference type="InterPro" id="IPR003821">
    <property type="entry name" value="DXP_reductoisomerase"/>
</dbReference>
<feature type="domain" description="1-deoxy-D-xylulose 5-phosphate reductoisomerase C-terminal" evidence="11">
    <location>
        <begin position="143"/>
        <end position="226"/>
    </location>
</feature>
<dbReference type="HOGENOM" id="CLU_035714_4_0_9"/>
<evidence type="ECO:0000256" key="7">
    <source>
        <dbReference type="ARBA" id="ARBA00023229"/>
    </source>
</evidence>
<dbReference type="OrthoDB" id="9806546at2"/>
<dbReference type="RefSeq" id="WP_006060158.1">
    <property type="nucleotide sequence ID" value="NZ_GG657561.1"/>
</dbReference>
<dbReference type="Pfam" id="PF02670">
    <property type="entry name" value="DXP_reductoisom"/>
    <property type="match status" value="1"/>
</dbReference>
<evidence type="ECO:0000256" key="6">
    <source>
        <dbReference type="ARBA" id="ARBA00023211"/>
    </source>
</evidence>
<dbReference type="SUPFAM" id="SSF51735">
    <property type="entry name" value="NAD(P)-binding Rossmann-fold domains"/>
    <property type="match status" value="1"/>
</dbReference>
<feature type="binding site" evidence="9">
    <location>
        <position position="214"/>
    </location>
    <ligand>
        <name>1-deoxy-D-xylulose 5-phosphate</name>
        <dbReference type="ChEBI" id="CHEBI:57792"/>
    </ligand>
</feature>
<keyword evidence="4 9" id="KW-0521">NADP</keyword>
<feature type="binding site" evidence="9">
    <location>
        <position position="147"/>
    </location>
    <ligand>
        <name>Mn(2+)</name>
        <dbReference type="ChEBI" id="CHEBI:29035"/>
    </ligand>
</feature>
<dbReference type="HAMAP" id="MF_00183">
    <property type="entry name" value="DXP_reductoisom"/>
    <property type="match status" value="1"/>
</dbReference>
<organism evidence="13 14">
    <name type="scientific">Holdemania filiformis DSM 12042</name>
    <dbReference type="NCBI Taxonomy" id="545696"/>
    <lineage>
        <taxon>Bacteria</taxon>
        <taxon>Bacillati</taxon>
        <taxon>Bacillota</taxon>
        <taxon>Erysipelotrichia</taxon>
        <taxon>Erysipelotrichales</taxon>
        <taxon>Erysipelotrichaceae</taxon>
        <taxon>Holdemania</taxon>
    </lineage>
</organism>
<reference evidence="13 14" key="2">
    <citation type="submission" date="2009-02" db="EMBL/GenBank/DDBJ databases">
        <title>Draft genome sequence of Holdemania filiformis DSM 12042.</title>
        <authorList>
            <person name="Sudarsanam P."/>
            <person name="Ley R."/>
            <person name="Guruge J."/>
            <person name="Turnbaugh P.J."/>
            <person name="Mahowald M."/>
            <person name="Liep D."/>
            <person name="Gordon J."/>
        </authorList>
    </citation>
    <scope>NUCLEOTIDE SEQUENCE [LARGE SCALE GENOMIC DNA]</scope>
    <source>
        <strain evidence="13 14">DSM 12042</strain>
    </source>
</reference>
<dbReference type="GO" id="GO:0030604">
    <property type="term" value="F:1-deoxy-D-xylulose-5-phosphate reductoisomerase activity"/>
    <property type="evidence" value="ECO:0007669"/>
    <property type="project" value="UniProtKB-UniRule"/>
</dbReference>
<feature type="binding site" evidence="9">
    <location>
        <position position="12"/>
    </location>
    <ligand>
        <name>NADPH</name>
        <dbReference type="ChEBI" id="CHEBI:57783"/>
    </ligand>
</feature>
<feature type="binding site" evidence="9">
    <location>
        <position position="202"/>
    </location>
    <ligand>
        <name>NADPH</name>
        <dbReference type="ChEBI" id="CHEBI:57783"/>
    </ligand>
</feature>
<evidence type="ECO:0000259" key="12">
    <source>
        <dbReference type="Pfam" id="PF13288"/>
    </source>
</evidence>
<dbReference type="SUPFAM" id="SSF55347">
    <property type="entry name" value="Glyceraldehyde-3-phosphate dehydrogenase-like, C-terminal domain"/>
    <property type="match status" value="1"/>
</dbReference>
<evidence type="ECO:0000256" key="3">
    <source>
        <dbReference type="ARBA" id="ARBA00022723"/>
    </source>
</evidence>
<dbReference type="PIRSF" id="PIRSF006205">
    <property type="entry name" value="Dxp_reductismrs"/>
    <property type="match status" value="1"/>
</dbReference>